<evidence type="ECO:0000256" key="1">
    <source>
        <dbReference type="SAM" id="MobiDB-lite"/>
    </source>
</evidence>
<evidence type="ECO:0000313" key="2">
    <source>
        <dbReference type="EMBL" id="CBL33603.1"/>
    </source>
</evidence>
<dbReference type="AlphaFoldDB" id="D4MIM0"/>
<dbReference type="BioCyc" id="ESIR717961:G136L-369-MONOMER"/>
<gene>
    <name evidence="2" type="ORF">ES1_04650</name>
</gene>
<protein>
    <submittedName>
        <fullName evidence="2">Uncharacterized protein</fullName>
    </submittedName>
</protein>
<evidence type="ECO:0000313" key="3">
    <source>
        <dbReference type="Proteomes" id="UP000007050"/>
    </source>
</evidence>
<reference evidence="2 3" key="2">
    <citation type="submission" date="2010-03" db="EMBL/GenBank/DDBJ databases">
        <authorList>
            <person name="Pajon A."/>
        </authorList>
    </citation>
    <scope>NUCLEOTIDE SEQUENCE [LARGE SCALE GENOMIC DNA]</scope>
    <source>
        <strain evidence="2 3">V10Sc8a</strain>
    </source>
</reference>
<name>D4MIM0_9FIRM</name>
<organism evidence="2 3">
    <name type="scientific">[Eubacterium] siraeum V10Sc8a</name>
    <dbReference type="NCBI Taxonomy" id="717961"/>
    <lineage>
        <taxon>Bacteria</taxon>
        <taxon>Bacillati</taxon>
        <taxon>Bacillota</taxon>
        <taxon>Clostridia</taxon>
        <taxon>Eubacteriales</taxon>
        <taxon>Oscillospiraceae</taxon>
        <taxon>Oscillospiraceae incertae sedis</taxon>
    </lineage>
</organism>
<feature type="compositionally biased region" description="Gly residues" evidence="1">
    <location>
        <begin position="50"/>
        <end position="62"/>
    </location>
</feature>
<reference evidence="2 3" key="1">
    <citation type="submission" date="2010-03" db="EMBL/GenBank/DDBJ databases">
        <title>The genome sequence of Eubacterium siraeum V10Sc8a.</title>
        <authorList>
            <consortium name="metaHIT consortium -- http://www.metahit.eu/"/>
            <person name="Pajon A."/>
            <person name="Turner K."/>
            <person name="Parkhill J."/>
            <person name="Duncan S."/>
            <person name="Flint H."/>
        </authorList>
    </citation>
    <scope>NUCLEOTIDE SEQUENCE [LARGE SCALE GENOMIC DNA]</scope>
    <source>
        <strain evidence="2 3">V10Sc8a</strain>
    </source>
</reference>
<dbReference type="HOGENOM" id="CLU_2897081_0_0_9"/>
<proteinExistence type="predicted"/>
<sequence>MEGGQNGIFIIYLRQNHAGELLRQGQIHHGAGVHHQLYRDSLYHGHPPAGRGGGHGMGRPSL</sequence>
<feature type="region of interest" description="Disordered" evidence="1">
    <location>
        <begin position="41"/>
        <end position="62"/>
    </location>
</feature>
<dbReference type="EMBL" id="FP929059">
    <property type="protein sequence ID" value="CBL33603.1"/>
    <property type="molecule type" value="Genomic_DNA"/>
</dbReference>
<dbReference type="KEGG" id="esr:ES1_04650"/>
<dbReference type="Proteomes" id="UP000007050">
    <property type="component" value="Chromosome"/>
</dbReference>
<accession>D4MIM0</accession>